<dbReference type="Pfam" id="PF13561">
    <property type="entry name" value="adh_short_C2"/>
    <property type="match status" value="1"/>
</dbReference>
<dbReference type="EMBL" id="STGJ01000003">
    <property type="protein sequence ID" value="TIC85379.1"/>
    <property type="molecule type" value="Genomic_DNA"/>
</dbReference>
<dbReference type="Gene3D" id="3.40.50.720">
    <property type="entry name" value="NAD(P)-binding Rossmann-like Domain"/>
    <property type="match status" value="1"/>
</dbReference>
<organism evidence="3 4">
    <name type="scientific">Crenobacter intestini</name>
    <dbReference type="NCBI Taxonomy" id="2563443"/>
    <lineage>
        <taxon>Bacteria</taxon>
        <taxon>Pseudomonadati</taxon>
        <taxon>Pseudomonadota</taxon>
        <taxon>Betaproteobacteria</taxon>
        <taxon>Neisseriales</taxon>
        <taxon>Neisseriaceae</taxon>
        <taxon>Crenobacter</taxon>
    </lineage>
</organism>
<comment type="similarity">
    <text evidence="1">Belongs to the short-chain dehydrogenases/reductases (SDR) family.</text>
</comment>
<dbReference type="FunFam" id="3.40.50.720:FF:000173">
    <property type="entry name" value="3-oxoacyl-[acyl-carrier protein] reductase"/>
    <property type="match status" value="1"/>
</dbReference>
<keyword evidence="2" id="KW-0560">Oxidoreductase</keyword>
<dbReference type="PANTHER" id="PTHR42879">
    <property type="entry name" value="3-OXOACYL-(ACYL-CARRIER-PROTEIN) REDUCTASE"/>
    <property type="match status" value="1"/>
</dbReference>
<evidence type="ECO:0000313" key="3">
    <source>
        <dbReference type="EMBL" id="TIC85379.1"/>
    </source>
</evidence>
<dbReference type="PANTHER" id="PTHR42879:SF2">
    <property type="entry name" value="3-OXOACYL-[ACYL-CARRIER-PROTEIN] REDUCTASE FABG"/>
    <property type="match status" value="1"/>
</dbReference>
<dbReference type="SUPFAM" id="SSF51735">
    <property type="entry name" value="NAD(P)-binding Rossmann-fold domains"/>
    <property type="match status" value="1"/>
</dbReference>
<dbReference type="GO" id="GO:0016491">
    <property type="term" value="F:oxidoreductase activity"/>
    <property type="evidence" value="ECO:0007669"/>
    <property type="project" value="UniProtKB-KW"/>
</dbReference>
<dbReference type="InterPro" id="IPR050259">
    <property type="entry name" value="SDR"/>
</dbReference>
<gene>
    <name evidence="3" type="ORF">E5K04_05210</name>
</gene>
<dbReference type="PROSITE" id="PS00061">
    <property type="entry name" value="ADH_SHORT"/>
    <property type="match status" value="1"/>
</dbReference>
<dbReference type="Proteomes" id="UP000308891">
    <property type="component" value="Unassembled WGS sequence"/>
</dbReference>
<dbReference type="OrthoDB" id="6823797at2"/>
<dbReference type="AlphaFoldDB" id="A0A4T0V1M4"/>
<sequence length="256" mass="26318">MHPLFALQGKRALVTGAGSAAGIGFASARLLAELGAEVVLVSTTARIHARAEELRAAGHAAEGRVCDLSGREAVRALAAAIGKVDILVNNAGMAQVGVPEAFAPFHEGSDDDWDAAITRNLTTCYNVTRAFLPAMVAQGWGRVVNVSSVTGPLVSNPGEAAYSAAKAAMVGMSRSIALDVARFGVTINNVAPGWVATASQTDSEIVASRHTPFERAGSPEEMAAMVAFLASPGASYITGQLMVVDGGNCLQEKKGI</sequence>
<keyword evidence="4" id="KW-1185">Reference proteome</keyword>
<dbReference type="InterPro" id="IPR020904">
    <property type="entry name" value="Sc_DH/Rdtase_CS"/>
</dbReference>
<name>A0A4T0V1M4_9NEIS</name>
<accession>A0A4T0V1M4</accession>
<reference evidence="3 4" key="1">
    <citation type="submission" date="2019-04" db="EMBL/GenBank/DDBJ databases">
        <title>Crenobacter sp. nov.</title>
        <authorList>
            <person name="Shi S."/>
        </authorList>
    </citation>
    <scope>NUCLEOTIDE SEQUENCE [LARGE SCALE GENOMIC DNA]</scope>
    <source>
        <strain evidence="3 4">GY 70310</strain>
    </source>
</reference>
<dbReference type="PRINTS" id="PR00080">
    <property type="entry name" value="SDRFAMILY"/>
</dbReference>
<dbReference type="InterPro" id="IPR002347">
    <property type="entry name" value="SDR_fam"/>
</dbReference>
<protein>
    <submittedName>
        <fullName evidence="3">SDR family oxidoreductase</fullName>
    </submittedName>
</protein>
<dbReference type="InterPro" id="IPR036291">
    <property type="entry name" value="NAD(P)-bd_dom_sf"/>
</dbReference>
<dbReference type="RefSeq" id="WP_136551828.1">
    <property type="nucleotide sequence ID" value="NZ_STGJ01000003.1"/>
</dbReference>
<evidence type="ECO:0000256" key="1">
    <source>
        <dbReference type="ARBA" id="ARBA00006484"/>
    </source>
</evidence>
<evidence type="ECO:0000256" key="2">
    <source>
        <dbReference type="ARBA" id="ARBA00023002"/>
    </source>
</evidence>
<comment type="caution">
    <text evidence="3">The sequence shown here is derived from an EMBL/GenBank/DDBJ whole genome shotgun (WGS) entry which is preliminary data.</text>
</comment>
<evidence type="ECO:0000313" key="4">
    <source>
        <dbReference type="Proteomes" id="UP000308891"/>
    </source>
</evidence>
<dbReference type="PRINTS" id="PR00081">
    <property type="entry name" value="GDHRDH"/>
</dbReference>
<dbReference type="GO" id="GO:0032787">
    <property type="term" value="P:monocarboxylic acid metabolic process"/>
    <property type="evidence" value="ECO:0007669"/>
    <property type="project" value="UniProtKB-ARBA"/>
</dbReference>
<proteinExistence type="inferred from homology"/>